<evidence type="ECO:0000313" key="2">
    <source>
        <dbReference type="Proteomes" id="UP000177573"/>
    </source>
</evidence>
<dbReference type="AlphaFoldDB" id="A0A1G2DNZ3"/>
<evidence type="ECO:0000313" key="1">
    <source>
        <dbReference type="EMBL" id="OGZ14620.1"/>
    </source>
</evidence>
<sequence>MEELNKTQLILLALLVSFVTSIATGIVTVALMDQAPPAITQTINRIIKETERVIVPAKQQATVETVIVKEEDYIVKAVATNSANVVSVNALARRKSRLGFTVASDTRRVVSPLGMGLVLTKSGTVAFPSAFLDTGEEFALGTNDGSFFLFKVKTRDAVSGLAIAEMERELLPAEPDPENDVPGVIVLDPAKAPPKDSATKTSVSFIDVQFVSAGSMKLGQTAVALGLFGTGERILLGTLSGFSKPTEKTTALLSITINGGAAWSGSPLFDSTGKVLGITTSTVGGESSAVLGEVAKTLLAGVIEVKETENASSNAPK</sequence>
<comment type="caution">
    <text evidence="1">The sequence shown here is derived from an EMBL/GenBank/DDBJ whole genome shotgun (WGS) entry which is preliminary data.</text>
</comment>
<dbReference type="Gene3D" id="2.40.10.120">
    <property type="match status" value="1"/>
</dbReference>
<reference evidence="1 2" key="1">
    <citation type="journal article" date="2016" name="Nat. Commun.">
        <title>Thousands of microbial genomes shed light on interconnected biogeochemical processes in an aquifer system.</title>
        <authorList>
            <person name="Anantharaman K."/>
            <person name="Brown C.T."/>
            <person name="Hug L.A."/>
            <person name="Sharon I."/>
            <person name="Castelle C.J."/>
            <person name="Probst A.J."/>
            <person name="Thomas B.C."/>
            <person name="Singh A."/>
            <person name="Wilkins M.J."/>
            <person name="Karaoz U."/>
            <person name="Brodie E.L."/>
            <person name="Williams K.H."/>
            <person name="Hubbard S.S."/>
            <person name="Banfield J.F."/>
        </authorList>
    </citation>
    <scope>NUCLEOTIDE SEQUENCE [LARGE SCALE GENOMIC DNA]</scope>
</reference>
<dbReference type="SUPFAM" id="SSF50494">
    <property type="entry name" value="Trypsin-like serine proteases"/>
    <property type="match status" value="1"/>
</dbReference>
<gene>
    <name evidence="1" type="ORF">A3J08_03385</name>
</gene>
<name>A0A1G2DNZ3_9BACT</name>
<dbReference type="STRING" id="1798667.A3J08_03385"/>
<protein>
    <recommendedName>
        <fullName evidence="3">Serine protease</fullName>
    </recommendedName>
</protein>
<proteinExistence type="predicted"/>
<dbReference type="InterPro" id="IPR009003">
    <property type="entry name" value="Peptidase_S1_PA"/>
</dbReference>
<evidence type="ECO:0008006" key="3">
    <source>
        <dbReference type="Google" id="ProtNLM"/>
    </source>
</evidence>
<dbReference type="EMBL" id="MHLR01000026">
    <property type="protein sequence ID" value="OGZ14620.1"/>
    <property type="molecule type" value="Genomic_DNA"/>
</dbReference>
<accession>A0A1G2DNZ3</accession>
<organism evidence="1 2">
    <name type="scientific">Candidatus Lloydbacteria bacterium RIFCSPLOWO2_02_FULL_51_11</name>
    <dbReference type="NCBI Taxonomy" id="1798667"/>
    <lineage>
        <taxon>Bacteria</taxon>
        <taxon>Candidatus Lloydiibacteriota</taxon>
    </lineage>
</organism>
<dbReference type="Proteomes" id="UP000177573">
    <property type="component" value="Unassembled WGS sequence"/>
</dbReference>